<feature type="transmembrane region" description="Helical" evidence="5">
    <location>
        <begin position="147"/>
        <end position="167"/>
    </location>
</feature>
<accession>A0A3B0S6B4</accession>
<reference evidence="6" key="1">
    <citation type="submission" date="2018-06" db="EMBL/GenBank/DDBJ databases">
        <authorList>
            <person name="Zhirakovskaya E."/>
        </authorList>
    </citation>
    <scope>NUCLEOTIDE SEQUENCE</scope>
</reference>
<organism evidence="6">
    <name type="scientific">hydrothermal vent metagenome</name>
    <dbReference type="NCBI Taxonomy" id="652676"/>
    <lineage>
        <taxon>unclassified sequences</taxon>
        <taxon>metagenomes</taxon>
        <taxon>ecological metagenomes</taxon>
    </lineage>
</organism>
<dbReference type="Gene3D" id="1.20.1550.10">
    <property type="entry name" value="DsbB-like"/>
    <property type="match status" value="1"/>
</dbReference>
<dbReference type="Pfam" id="PF02600">
    <property type="entry name" value="DsbB"/>
    <property type="match status" value="1"/>
</dbReference>
<evidence type="ECO:0000313" key="6">
    <source>
        <dbReference type="EMBL" id="VAW01621.1"/>
    </source>
</evidence>
<gene>
    <name evidence="6" type="ORF">MNBD_ALPHA01-1564</name>
</gene>
<evidence type="ECO:0000256" key="3">
    <source>
        <dbReference type="ARBA" id="ARBA00022989"/>
    </source>
</evidence>
<protein>
    <submittedName>
        <fullName evidence="6">Periplasmic thiol:disulfide oxidoreductase DsbB, required for DsbA reoxidation</fullName>
    </submittedName>
</protein>
<evidence type="ECO:0000256" key="1">
    <source>
        <dbReference type="ARBA" id="ARBA00004141"/>
    </source>
</evidence>
<evidence type="ECO:0000256" key="5">
    <source>
        <dbReference type="SAM" id="Phobius"/>
    </source>
</evidence>
<dbReference type="InterPro" id="IPR023380">
    <property type="entry name" value="DsbB-like_sf"/>
</dbReference>
<sequence>MSNNKNPISLLIIYFWHNPLVLAFLMSASLLAGAYAFEYIGGLPPCDLCWTQRYAHMAILALSGGGLLIKHGPNIFSWATVIALDVSFAVAGYHAGVEQKWWQGPDTCTSAGIDTGVDMESLFDSMMESNIVSCGEIPWQMFGISMAGYNFLISFATAQFVTFALLYKLRKNHVTAN</sequence>
<evidence type="ECO:0000256" key="4">
    <source>
        <dbReference type="ARBA" id="ARBA00023136"/>
    </source>
</evidence>
<proteinExistence type="predicted"/>
<name>A0A3B0S6B4_9ZZZZ</name>
<dbReference type="InterPro" id="IPR003752">
    <property type="entry name" value="DiS_bond_form_DsbB/BdbC"/>
</dbReference>
<keyword evidence="4 5" id="KW-0472">Membrane</keyword>
<dbReference type="GO" id="GO:0015035">
    <property type="term" value="F:protein-disulfide reductase activity"/>
    <property type="evidence" value="ECO:0007669"/>
    <property type="project" value="InterPro"/>
</dbReference>
<dbReference type="GO" id="GO:0006457">
    <property type="term" value="P:protein folding"/>
    <property type="evidence" value="ECO:0007669"/>
    <property type="project" value="InterPro"/>
</dbReference>
<feature type="transmembrane region" description="Helical" evidence="5">
    <location>
        <begin position="52"/>
        <end position="69"/>
    </location>
</feature>
<evidence type="ECO:0000256" key="2">
    <source>
        <dbReference type="ARBA" id="ARBA00022692"/>
    </source>
</evidence>
<dbReference type="EMBL" id="UOEJ01000150">
    <property type="protein sequence ID" value="VAW01621.1"/>
    <property type="molecule type" value="Genomic_DNA"/>
</dbReference>
<dbReference type="GO" id="GO:0016020">
    <property type="term" value="C:membrane"/>
    <property type="evidence" value="ECO:0007669"/>
    <property type="project" value="UniProtKB-SubCell"/>
</dbReference>
<keyword evidence="3 5" id="KW-1133">Transmembrane helix</keyword>
<feature type="transmembrane region" description="Helical" evidence="5">
    <location>
        <begin position="76"/>
        <end position="95"/>
    </location>
</feature>
<keyword evidence="2 5" id="KW-0812">Transmembrane</keyword>
<comment type="subcellular location">
    <subcellularLocation>
        <location evidence="1">Membrane</location>
        <topology evidence="1">Multi-pass membrane protein</topology>
    </subcellularLocation>
</comment>
<dbReference type="AlphaFoldDB" id="A0A3B0S6B4"/>
<dbReference type="SUPFAM" id="SSF158442">
    <property type="entry name" value="DsbB-like"/>
    <property type="match status" value="1"/>
</dbReference>